<gene>
    <name evidence="1" type="ORF">FTV88_2466</name>
</gene>
<dbReference type="AlphaFoldDB" id="A0A5Q2N2Q5"/>
<accession>A0A5Q2N2Q5</accession>
<sequence>MEAVNREFLQKNLDQTFDFSSIYSLLEERNHWLQEKEGDLRITISEKV</sequence>
<name>A0A5Q2N2Q5_9FIRM</name>
<dbReference type="EMBL" id="CP045875">
    <property type="protein sequence ID" value="QGG48561.1"/>
    <property type="molecule type" value="Genomic_DNA"/>
</dbReference>
<dbReference type="KEGG" id="hcv:FTV88_2466"/>
<evidence type="ECO:0000313" key="1">
    <source>
        <dbReference type="EMBL" id="QGG48561.1"/>
    </source>
</evidence>
<dbReference type="Proteomes" id="UP000366051">
    <property type="component" value="Chromosome"/>
</dbReference>
<keyword evidence="2" id="KW-1185">Reference proteome</keyword>
<reference evidence="2" key="1">
    <citation type="submission" date="2019-11" db="EMBL/GenBank/DDBJ databases">
        <title>Genome sequence of Heliorestis convoluta strain HH, an alkaliphilic and minimalistic phototrophic bacterium from a soda lake in Egypt.</title>
        <authorList>
            <person name="Dewey E.D."/>
            <person name="Stokes L.M."/>
            <person name="Burchell B.M."/>
            <person name="Shaffer K.N."/>
            <person name="Huntington A.M."/>
            <person name="Baker J.M."/>
            <person name="Nadendla S."/>
            <person name="Giglio M.G."/>
            <person name="Touchman J.W."/>
            <person name="Blankenship R.E."/>
            <person name="Madigan M.T."/>
            <person name="Sattley W.M."/>
        </authorList>
    </citation>
    <scope>NUCLEOTIDE SEQUENCE [LARGE SCALE GENOMIC DNA]</scope>
    <source>
        <strain evidence="2">HH</strain>
    </source>
</reference>
<proteinExistence type="predicted"/>
<organism evidence="1 2">
    <name type="scientific">Heliorestis convoluta</name>
    <dbReference type="NCBI Taxonomy" id="356322"/>
    <lineage>
        <taxon>Bacteria</taxon>
        <taxon>Bacillati</taxon>
        <taxon>Bacillota</taxon>
        <taxon>Clostridia</taxon>
        <taxon>Eubacteriales</taxon>
        <taxon>Heliobacteriaceae</taxon>
        <taxon>Heliorestis</taxon>
    </lineage>
</organism>
<evidence type="ECO:0000313" key="2">
    <source>
        <dbReference type="Proteomes" id="UP000366051"/>
    </source>
</evidence>
<protein>
    <submittedName>
        <fullName evidence="1">Uncharacterized protein</fullName>
    </submittedName>
</protein>